<reference evidence="2 3" key="1">
    <citation type="submission" date="2018-08" db="EMBL/GenBank/DDBJ databases">
        <title>Genome sequence of strict halophilic Halobacillus trueperi SS1 isolated from Lunsu, a salty water body of North West Himalayas.</title>
        <authorList>
            <person name="Gupta S."/>
            <person name="Sharma P."/>
            <person name="Dev K."/>
            <person name="Baumler D."/>
            <person name="Sourirajan A."/>
        </authorList>
    </citation>
    <scope>NUCLEOTIDE SEQUENCE [LARGE SCALE GENOMIC DNA]</scope>
    <source>
        <strain evidence="2 3">SS1</strain>
    </source>
</reference>
<dbReference type="PANTHER" id="PTHR43798">
    <property type="entry name" value="MONOACYLGLYCEROL LIPASE"/>
    <property type="match status" value="1"/>
</dbReference>
<dbReference type="InterPro" id="IPR000073">
    <property type="entry name" value="AB_hydrolase_1"/>
</dbReference>
<dbReference type="EMBL" id="QTLC01000034">
    <property type="protein sequence ID" value="RDY71144.1"/>
    <property type="molecule type" value="Genomic_DNA"/>
</dbReference>
<dbReference type="GO" id="GO:0016787">
    <property type="term" value="F:hydrolase activity"/>
    <property type="evidence" value="ECO:0007669"/>
    <property type="project" value="UniProtKB-KW"/>
</dbReference>
<protein>
    <submittedName>
        <fullName evidence="2">Alpha/beta hydrolase</fullName>
    </submittedName>
</protein>
<dbReference type="Pfam" id="PF00561">
    <property type="entry name" value="Abhydrolase_1"/>
    <property type="match status" value="1"/>
</dbReference>
<gene>
    <name evidence="2" type="ORF">DXT76_09265</name>
</gene>
<proteinExistence type="predicted"/>
<dbReference type="InterPro" id="IPR029058">
    <property type="entry name" value="AB_hydrolase_fold"/>
</dbReference>
<dbReference type="GO" id="GO:0016020">
    <property type="term" value="C:membrane"/>
    <property type="evidence" value="ECO:0007669"/>
    <property type="project" value="TreeGrafter"/>
</dbReference>
<evidence type="ECO:0000259" key="1">
    <source>
        <dbReference type="Pfam" id="PF00561"/>
    </source>
</evidence>
<keyword evidence="2" id="KW-0378">Hydrolase</keyword>
<organism evidence="2 3">
    <name type="scientific">Halobacillus trueperi</name>
    <dbReference type="NCBI Taxonomy" id="156205"/>
    <lineage>
        <taxon>Bacteria</taxon>
        <taxon>Bacillati</taxon>
        <taxon>Bacillota</taxon>
        <taxon>Bacilli</taxon>
        <taxon>Bacillales</taxon>
        <taxon>Bacillaceae</taxon>
        <taxon>Halobacillus</taxon>
    </lineage>
</organism>
<feature type="domain" description="AB hydrolase-1" evidence="1">
    <location>
        <begin position="31"/>
        <end position="130"/>
    </location>
</feature>
<dbReference type="InterPro" id="IPR050266">
    <property type="entry name" value="AB_hydrolase_sf"/>
</dbReference>
<dbReference type="Proteomes" id="UP000257032">
    <property type="component" value="Unassembled WGS sequence"/>
</dbReference>
<evidence type="ECO:0000313" key="3">
    <source>
        <dbReference type="Proteomes" id="UP000257032"/>
    </source>
</evidence>
<dbReference type="SUPFAM" id="SSF53474">
    <property type="entry name" value="alpha/beta-Hydrolases"/>
    <property type="match status" value="1"/>
</dbReference>
<evidence type="ECO:0000313" key="2">
    <source>
        <dbReference type="EMBL" id="RDY71144.1"/>
    </source>
</evidence>
<dbReference type="PANTHER" id="PTHR43798:SF33">
    <property type="entry name" value="HYDROLASE, PUTATIVE (AFU_ORTHOLOGUE AFUA_2G14860)-RELATED"/>
    <property type="match status" value="1"/>
</dbReference>
<accession>A0A3D8VP18</accession>
<sequence length="289" mass="32198">MTVSVVLSFIKAGDPLLEYKVLGSDPSKEYVIFLHGIGGSVNIFFPQMKAFRKSFNIIVVNLPGHKNSPSVSSYKETFSFETVTDEVLGVLDDLGVEKVHFVGISLGSVVIQHVLSTAPHRVQTAVLGGAITRINLLAKFLLVLGTMLKNVTPHLYLYSLCARILMPRKNHKESRDAFIHEASQMKREDFLGWYNIVYSVPDTFTHVNENAASVPKLYITGEGDHMFRDDVMKDTRHMPNTSSLLLSESGHVVNLDKTESFNKLAISFIQSEGQMDLTDVTEEVINSNH</sequence>
<dbReference type="AlphaFoldDB" id="A0A3D8VP18"/>
<comment type="caution">
    <text evidence="2">The sequence shown here is derived from an EMBL/GenBank/DDBJ whole genome shotgun (WGS) entry which is preliminary data.</text>
</comment>
<name>A0A3D8VP18_9BACI</name>
<dbReference type="Gene3D" id="3.40.50.1820">
    <property type="entry name" value="alpha/beta hydrolase"/>
    <property type="match status" value="1"/>
</dbReference>